<dbReference type="RefSeq" id="WP_253446358.1">
    <property type="nucleotide sequence ID" value="NZ_JALJYF010000001.1"/>
</dbReference>
<protein>
    <submittedName>
        <fullName evidence="5">Multicomponent Na+:H+ antiporter subunit D</fullName>
    </submittedName>
</protein>
<dbReference type="InterPro" id="IPR001750">
    <property type="entry name" value="ND/Mrp_TM"/>
</dbReference>
<feature type="transmembrane region" description="Helical" evidence="3">
    <location>
        <begin position="251"/>
        <end position="274"/>
    </location>
</feature>
<comment type="caution">
    <text evidence="5">The sequence shown here is derived from an EMBL/GenBank/DDBJ whole genome shotgun (WGS) entry which is preliminary data.</text>
</comment>
<evidence type="ECO:0000313" key="6">
    <source>
        <dbReference type="Proteomes" id="UP001523550"/>
    </source>
</evidence>
<dbReference type="PANTHER" id="PTHR43373">
    <property type="entry name" value="NA(+)/H(+) ANTIPORTER SUBUNIT"/>
    <property type="match status" value="1"/>
</dbReference>
<reference evidence="5 6" key="1">
    <citation type="submission" date="2022-03" db="EMBL/GenBank/DDBJ databases">
        <title>Genomic Encyclopedia of Type Strains, Phase III (KMG-III): the genomes of soil and plant-associated and newly described type strains.</title>
        <authorList>
            <person name="Whitman W."/>
        </authorList>
    </citation>
    <scope>NUCLEOTIDE SEQUENCE [LARGE SCALE GENOMIC DNA]</scope>
    <source>
        <strain evidence="5 6">BSker1</strain>
    </source>
</reference>
<organism evidence="5 6">
    <name type="scientific">Natronospira proteinivora</name>
    <dbReference type="NCBI Taxonomy" id="1807133"/>
    <lineage>
        <taxon>Bacteria</taxon>
        <taxon>Pseudomonadati</taxon>
        <taxon>Pseudomonadota</taxon>
        <taxon>Gammaproteobacteria</taxon>
        <taxon>Natronospirales</taxon>
        <taxon>Natronospiraceae</taxon>
        <taxon>Natronospira</taxon>
    </lineage>
</organism>
<evidence type="ECO:0000313" key="5">
    <source>
        <dbReference type="EMBL" id="MCP1727067.1"/>
    </source>
</evidence>
<dbReference type="PANTHER" id="PTHR43373:SF1">
    <property type="entry name" value="NA(+)_H(+) ANTIPORTER SUBUNIT A"/>
    <property type="match status" value="1"/>
</dbReference>
<feature type="transmembrane region" description="Helical" evidence="3">
    <location>
        <begin position="119"/>
        <end position="136"/>
    </location>
</feature>
<dbReference type="InterPro" id="IPR050616">
    <property type="entry name" value="CPA3_Na-H_Antiporter_A"/>
</dbReference>
<feature type="transmembrane region" description="Helical" evidence="3">
    <location>
        <begin position="286"/>
        <end position="303"/>
    </location>
</feature>
<dbReference type="Proteomes" id="UP001523550">
    <property type="component" value="Unassembled WGS sequence"/>
</dbReference>
<feature type="transmembrane region" description="Helical" evidence="3">
    <location>
        <begin position="171"/>
        <end position="193"/>
    </location>
</feature>
<feature type="transmembrane region" description="Helical" evidence="3">
    <location>
        <begin position="342"/>
        <end position="362"/>
    </location>
</feature>
<feature type="domain" description="NADH:quinone oxidoreductase/Mrp antiporter transmembrane" evidence="4">
    <location>
        <begin position="136"/>
        <end position="429"/>
    </location>
</feature>
<feature type="transmembrane region" description="Helical" evidence="3">
    <location>
        <begin position="142"/>
        <end position="159"/>
    </location>
</feature>
<feature type="transmembrane region" description="Helical" evidence="3">
    <location>
        <begin position="312"/>
        <end position="336"/>
    </location>
</feature>
<dbReference type="EMBL" id="JALJYF010000001">
    <property type="protein sequence ID" value="MCP1727067.1"/>
    <property type="molecule type" value="Genomic_DNA"/>
</dbReference>
<dbReference type="PRINTS" id="PR01434">
    <property type="entry name" value="NADHDHGNASE5"/>
</dbReference>
<feature type="transmembrane region" description="Helical" evidence="3">
    <location>
        <begin position="38"/>
        <end position="56"/>
    </location>
</feature>
<evidence type="ECO:0000256" key="3">
    <source>
        <dbReference type="SAM" id="Phobius"/>
    </source>
</evidence>
<evidence type="ECO:0000259" key="4">
    <source>
        <dbReference type="Pfam" id="PF00361"/>
    </source>
</evidence>
<feature type="transmembrane region" description="Helical" evidence="3">
    <location>
        <begin position="213"/>
        <end position="231"/>
    </location>
</feature>
<feature type="transmembrane region" description="Helical" evidence="3">
    <location>
        <begin position="12"/>
        <end position="31"/>
    </location>
</feature>
<comment type="subcellular location">
    <subcellularLocation>
        <location evidence="1">Endomembrane system</location>
        <topology evidence="1">Multi-pass membrane protein</topology>
    </subcellularLocation>
    <subcellularLocation>
        <location evidence="2">Membrane</location>
        <topology evidence="2">Multi-pass membrane protein</topology>
    </subcellularLocation>
</comment>
<feature type="transmembrane region" description="Helical" evidence="3">
    <location>
        <begin position="383"/>
        <end position="402"/>
    </location>
</feature>
<gene>
    <name evidence="5" type="ORF">J2T60_001032</name>
</gene>
<accession>A0ABT1G6Y9</accession>
<proteinExistence type="predicted"/>
<feature type="transmembrane region" description="Helical" evidence="3">
    <location>
        <begin position="414"/>
        <end position="436"/>
    </location>
</feature>
<sequence>MNQVVFLDPALAIQLALAVPALGVVLIALTGRWPNLRDTIMVATAVVMFTMVLQVLPEVLAGGRPGVTLFELFPGLRIAFEVEPLGMLFGLVASGLWIITSIYAIGYMRGAGEANHTRFHACFAVALFAAVGIAFAQNMFTLFIFYEILTISTYPLVAHKQNQAAKMGARTYIGLLLGTSIGFQLVAIIATWWMTGTLDFTDGGIMEGHVGHGMGALLLVLYMYGIGKAALMPFHRWLPSAMVAPTPVSALLHAVAVVKAGVFTVLKVATYLFGLDYLSNLWTTEVIMYIAAFSLLAASTVALQKDNLKARLAYSTVSQLSYITLGAMLAVELAAIGGGMHIAMHAFGKITLFFCAGAIYVASKKTNISEMDGIGRRMPFTMGAFLLGALCVIGAPPMGGLWSKWHLVIGAADAGQVLMIFVFMISTLLNIAYLLTPVVRAFMLPPTDGYKGGIKEAPLFCVVPLSITALGCVALFFAADPLRAMLAGMFAG</sequence>
<evidence type="ECO:0000256" key="2">
    <source>
        <dbReference type="RuleBase" id="RU000320"/>
    </source>
</evidence>
<keyword evidence="3" id="KW-0472">Membrane</keyword>
<name>A0ABT1G6Y9_9GAMM</name>
<feature type="transmembrane region" description="Helical" evidence="3">
    <location>
        <begin position="85"/>
        <end position="107"/>
    </location>
</feature>
<evidence type="ECO:0000256" key="1">
    <source>
        <dbReference type="ARBA" id="ARBA00004127"/>
    </source>
</evidence>
<dbReference type="Pfam" id="PF00361">
    <property type="entry name" value="Proton_antipo_M"/>
    <property type="match status" value="1"/>
</dbReference>
<keyword evidence="2 3" id="KW-0812">Transmembrane</keyword>
<keyword evidence="3" id="KW-1133">Transmembrane helix</keyword>
<feature type="transmembrane region" description="Helical" evidence="3">
    <location>
        <begin position="457"/>
        <end position="479"/>
    </location>
</feature>
<keyword evidence="6" id="KW-1185">Reference proteome</keyword>